<keyword evidence="2" id="KW-0677">Repeat</keyword>
<evidence type="ECO:0000256" key="2">
    <source>
        <dbReference type="ARBA" id="ARBA00022737"/>
    </source>
</evidence>
<protein>
    <submittedName>
        <fullName evidence="4">Putative WD-repeat family protein</fullName>
    </submittedName>
</protein>
<gene>
    <name evidence="4" type="ORF">GMRT_12591</name>
</gene>
<sequence>MRSRSLLPDPPSDGITAVCFAPGTPLLACSSWDECIHIYNTRTVEKQARLPLHSKPIFSVDWTTTRKLVTGAADGLVLLTDPETKASRLVGRHAAPVREVRVLPGDPNVVVSGSWDSYVAAWDLRMAQPIGDNVAAVISPTALGKISSGGKVFCMDVRGSRILLGLSSRTMQIWDWVPSATTSDGESAPVFKQAMVRESPVRHQTRSVAFVNQACDRFCLGSVEGRIAVDSVLGKNRYAFRCHRHQGEDGIFTAYPINSIRWCSWKDVLFTGGSDGDLYMWQLENRKRLFRLCETTGISALDISCEEEDTIALGLSYTWENGRAEAALHPGIDIVTYSVSEFFRPS</sequence>
<dbReference type="EMBL" id="VDLU01000002">
    <property type="protein sequence ID" value="TNJ28459.1"/>
    <property type="molecule type" value="Genomic_DNA"/>
</dbReference>
<feature type="repeat" description="WD" evidence="3">
    <location>
        <begin position="257"/>
        <end position="291"/>
    </location>
</feature>
<name>A0A4Z1T7C0_GIAMU</name>
<proteinExistence type="predicted"/>
<evidence type="ECO:0000313" key="5">
    <source>
        <dbReference type="Proteomes" id="UP000315496"/>
    </source>
</evidence>
<organism evidence="4 5">
    <name type="scientific">Giardia muris</name>
    <dbReference type="NCBI Taxonomy" id="5742"/>
    <lineage>
        <taxon>Eukaryota</taxon>
        <taxon>Metamonada</taxon>
        <taxon>Diplomonadida</taxon>
        <taxon>Hexamitidae</taxon>
        <taxon>Giardiinae</taxon>
        <taxon>Giardia</taxon>
    </lineage>
</organism>
<dbReference type="AlphaFoldDB" id="A0A4Z1T7C0"/>
<evidence type="ECO:0000313" key="4">
    <source>
        <dbReference type="EMBL" id="TNJ28459.1"/>
    </source>
</evidence>
<evidence type="ECO:0000256" key="1">
    <source>
        <dbReference type="ARBA" id="ARBA00022574"/>
    </source>
</evidence>
<dbReference type="Gene3D" id="2.130.10.10">
    <property type="entry name" value="YVTN repeat-like/Quinoprotein amine dehydrogenase"/>
    <property type="match status" value="1"/>
</dbReference>
<keyword evidence="5" id="KW-1185">Reference proteome</keyword>
<keyword evidence="1 3" id="KW-0853">WD repeat</keyword>
<dbReference type="VEuPathDB" id="GiardiaDB:GMRT_12591"/>
<dbReference type="OrthoDB" id="256303at2759"/>
<dbReference type="InterPro" id="IPR001680">
    <property type="entry name" value="WD40_rpt"/>
</dbReference>
<dbReference type="PROSITE" id="PS50082">
    <property type="entry name" value="WD_REPEATS_2"/>
    <property type="match status" value="2"/>
</dbReference>
<dbReference type="InterPro" id="IPR036322">
    <property type="entry name" value="WD40_repeat_dom_sf"/>
</dbReference>
<dbReference type="PANTHER" id="PTHR10971">
    <property type="entry name" value="MRNA EXPORT FACTOR AND BUB3"/>
    <property type="match status" value="1"/>
</dbReference>
<dbReference type="InterPro" id="IPR019775">
    <property type="entry name" value="WD40_repeat_CS"/>
</dbReference>
<evidence type="ECO:0000256" key="3">
    <source>
        <dbReference type="PROSITE-ProRule" id="PRU00221"/>
    </source>
</evidence>
<reference evidence="4 5" key="1">
    <citation type="submission" date="2019-05" db="EMBL/GenBank/DDBJ databases">
        <title>The compact genome of Giardia muris reveals important steps in the evolution of intestinal protozoan parasites.</title>
        <authorList>
            <person name="Xu F."/>
            <person name="Jimenez-Gonzalez A."/>
            <person name="Einarsson E."/>
            <person name="Astvaldsson A."/>
            <person name="Peirasmaki D."/>
            <person name="Eckmann L."/>
            <person name="Andersson J.O."/>
            <person name="Svard S.G."/>
            <person name="Jerlstrom-Hultqvist J."/>
        </authorList>
    </citation>
    <scope>NUCLEOTIDE SEQUENCE [LARGE SCALE GENOMIC DNA]</scope>
    <source>
        <strain evidence="4 5">Roberts-Thomson</strain>
    </source>
</reference>
<dbReference type="SMART" id="SM00320">
    <property type="entry name" value="WD40"/>
    <property type="match status" value="5"/>
</dbReference>
<dbReference type="InterPro" id="IPR015943">
    <property type="entry name" value="WD40/YVTN_repeat-like_dom_sf"/>
</dbReference>
<accession>A0A4Z1T7C0</accession>
<dbReference type="Proteomes" id="UP000315496">
    <property type="component" value="Chromosome 2"/>
</dbReference>
<comment type="caution">
    <text evidence="4">The sequence shown here is derived from an EMBL/GenBank/DDBJ whole genome shotgun (WGS) entry which is preliminary data.</text>
</comment>
<dbReference type="SUPFAM" id="SSF50978">
    <property type="entry name" value="WD40 repeat-like"/>
    <property type="match status" value="1"/>
</dbReference>
<dbReference type="Pfam" id="PF00400">
    <property type="entry name" value="WD40"/>
    <property type="match status" value="3"/>
</dbReference>
<feature type="repeat" description="WD" evidence="3">
    <location>
        <begin position="90"/>
        <end position="132"/>
    </location>
</feature>
<dbReference type="PROSITE" id="PS00678">
    <property type="entry name" value="WD_REPEATS_1"/>
    <property type="match status" value="1"/>
</dbReference>